<reference evidence="1 2" key="1">
    <citation type="submission" date="2023-12" db="EMBL/GenBank/DDBJ databases">
        <authorList>
            <person name="Menendez E."/>
            <person name="Kaur S."/>
            <person name="Flores-Felix J.D."/>
            <person name="diCenzo G.C."/>
            <person name="Peix A."/>
            <person name="Velazquez E."/>
        </authorList>
    </citation>
    <scope>NUCLEOTIDE SEQUENCE [LARGE SCALE GENOMIC DNA]</scope>
    <source>
        <strain evidence="1 2">CIP 108029</strain>
        <plasmid evidence="1 2">pRinCIP108029a</plasmid>
    </source>
</reference>
<dbReference type="Proteomes" id="UP001322785">
    <property type="component" value="Plasmid pRinCIP108029a"/>
</dbReference>
<protein>
    <submittedName>
        <fullName evidence="1">Uncharacterized protein</fullName>
    </submittedName>
</protein>
<evidence type="ECO:0000313" key="2">
    <source>
        <dbReference type="Proteomes" id="UP001322785"/>
    </source>
</evidence>
<organism evidence="1 2">
    <name type="scientific">Rhizobium indigoferae</name>
    <dbReference type="NCBI Taxonomy" id="158891"/>
    <lineage>
        <taxon>Bacteria</taxon>
        <taxon>Pseudomonadati</taxon>
        <taxon>Pseudomonadota</taxon>
        <taxon>Alphaproteobacteria</taxon>
        <taxon>Hyphomicrobiales</taxon>
        <taxon>Rhizobiaceae</taxon>
        <taxon>Rhizobium/Agrobacterium group</taxon>
        <taxon>Rhizobium</taxon>
    </lineage>
</organism>
<name>A0ABZ1DQ60_9HYPH</name>
<evidence type="ECO:0000313" key="1">
    <source>
        <dbReference type="EMBL" id="WRW37700.1"/>
    </source>
</evidence>
<proteinExistence type="predicted"/>
<keyword evidence="2" id="KW-1185">Reference proteome</keyword>
<accession>A0ABZ1DQ60</accession>
<dbReference type="EMBL" id="CP140639">
    <property type="protein sequence ID" value="WRW37700.1"/>
    <property type="molecule type" value="Genomic_DNA"/>
</dbReference>
<geneLocation type="plasmid" evidence="1 2">
    <name>pRinCIP108029a</name>
</geneLocation>
<keyword evidence="1" id="KW-0614">Plasmid</keyword>
<sequence length="111" mass="12552">MIGHDQVAAGRIERHVDRVQACRRGMADGLEAAIFPNVKRRHISAVTVDRVEKTTGPLYGEERWIGTCFLDRDQLPLTGLIYTEYRNSLSARVALARRSASDIHKRNCFSL</sequence>
<gene>
    <name evidence="1" type="ORF">U5G49_007314</name>
</gene>